<organism evidence="1 2">
    <name type="scientific">Paramecium bursaria Chlorella virus NY2A</name>
    <name type="common">PBCV-NY2A</name>
    <dbReference type="NCBI Taxonomy" id="46021"/>
    <lineage>
        <taxon>Viruses</taxon>
        <taxon>Varidnaviria</taxon>
        <taxon>Bamfordvirae</taxon>
        <taxon>Nucleocytoviricota</taxon>
        <taxon>Megaviricetes</taxon>
        <taxon>Algavirales</taxon>
        <taxon>Phycodnaviridae</taxon>
        <taxon>Chlorovirus</taxon>
        <taxon>Chlorovirus americanus</taxon>
    </lineage>
</organism>
<dbReference type="RefSeq" id="YP_001497389.1">
    <property type="nucleotide sequence ID" value="NC_009898.1"/>
</dbReference>
<dbReference type="GeneID" id="5659560"/>
<dbReference type="Proteomes" id="UP000202419">
    <property type="component" value="Segment"/>
</dbReference>
<dbReference type="EMBL" id="DQ491002">
    <property type="protein sequence ID" value="ABT14592.1"/>
    <property type="molecule type" value="Genomic_DNA"/>
</dbReference>
<accession>A7IW68</accession>
<reference evidence="1 2" key="1">
    <citation type="journal article" date="2007" name="Virology">
        <title>Sequence and annotation of the 369-kb NY-2A and the 345-kb AR158 viruses that infect Chlorella NC64A.</title>
        <authorList>
            <person name="Fitzgerald L.A."/>
            <person name="Graves M.V."/>
            <person name="Li X."/>
            <person name="Feldblyum T."/>
            <person name="Nierman W.C."/>
            <person name="Van Etten J.L."/>
        </authorList>
    </citation>
    <scope>NUCLEOTIDE SEQUENCE [LARGE SCALE GENOMIC DNA]</scope>
    <source>
        <strain evidence="1 2">NY-2A</strain>
    </source>
</reference>
<evidence type="ECO:0000313" key="1">
    <source>
        <dbReference type="EMBL" id="ABT14592.1"/>
    </source>
</evidence>
<gene>
    <name evidence="1" type="primary">b193L</name>
    <name evidence="1" type="ORF">NY2A_b193L</name>
</gene>
<name>A7IW68_PBCVN</name>
<evidence type="ECO:0000313" key="2">
    <source>
        <dbReference type="Proteomes" id="UP000202419"/>
    </source>
</evidence>
<proteinExistence type="predicted"/>
<organismHost>
    <name type="scientific">Chlorella</name>
    <dbReference type="NCBI Taxonomy" id="3071"/>
</organismHost>
<protein>
    <submittedName>
        <fullName evidence="1">Uncharacterized protein b193L</fullName>
    </submittedName>
</protein>
<keyword evidence="2" id="KW-1185">Reference proteome</keyword>
<sequence>MLSFRYFRRNDAIRGLVLVFHHKLVCICDGCYLSGNYFRPDFRFRRTHGGTLSTHGSFEHIIEYFLYLIKSTEYVIAGDRIHAFWSPKLRRHSTASSDGESAGNVYRFRSTNDMSGERVIELRSEILRFRKVDRTDAHRELVICGGEDERFVIIAEMDLRLRWSPPLIRAFLVDDDLLKFGFEFVNRHIESCGFEGILYADSGRVTYDLIWRYGYSL</sequence>
<dbReference type="KEGG" id="vg:5659560"/>